<gene>
    <name evidence="11" type="ORF">P879_09532</name>
</gene>
<evidence type="ECO:0000313" key="11">
    <source>
        <dbReference type="EMBL" id="KAF8565921.1"/>
    </source>
</evidence>
<evidence type="ECO:0000256" key="8">
    <source>
        <dbReference type="PROSITE-ProRule" id="PRU00176"/>
    </source>
</evidence>
<dbReference type="FunFam" id="3.30.70.330:FF:000167">
    <property type="entry name" value="protein boule-like isoform X1"/>
    <property type="match status" value="1"/>
</dbReference>
<dbReference type="OrthoDB" id="762982at2759"/>
<keyword evidence="5" id="KW-0810">Translation regulation</keyword>
<name>A0A8T0DGN0_9TREM</name>
<comment type="caution">
    <text evidence="11">The sequence shown here is derived from an EMBL/GenBank/DDBJ whole genome shotgun (WGS) entry which is preliminary data.</text>
</comment>
<dbReference type="PROSITE" id="PS50102">
    <property type="entry name" value="RRM"/>
    <property type="match status" value="1"/>
</dbReference>
<dbReference type="EMBL" id="JTDF01005858">
    <property type="protein sequence ID" value="KAF8565921.1"/>
    <property type="molecule type" value="Genomic_DNA"/>
</dbReference>
<dbReference type="AlphaFoldDB" id="A0A8T0DGN0"/>
<keyword evidence="6" id="KW-0744">Spermatogenesis</keyword>
<evidence type="ECO:0000256" key="9">
    <source>
        <dbReference type="SAM" id="MobiDB-lite"/>
    </source>
</evidence>
<organism evidence="11 12">
    <name type="scientific">Paragonimus westermani</name>
    <dbReference type="NCBI Taxonomy" id="34504"/>
    <lineage>
        <taxon>Eukaryota</taxon>
        <taxon>Metazoa</taxon>
        <taxon>Spiralia</taxon>
        <taxon>Lophotrochozoa</taxon>
        <taxon>Platyhelminthes</taxon>
        <taxon>Trematoda</taxon>
        <taxon>Digenea</taxon>
        <taxon>Plagiorchiida</taxon>
        <taxon>Troglotremata</taxon>
        <taxon>Troglotrematidae</taxon>
        <taxon>Paragonimus</taxon>
    </lineage>
</organism>
<keyword evidence="12" id="KW-1185">Reference proteome</keyword>
<evidence type="ECO:0000313" key="12">
    <source>
        <dbReference type="Proteomes" id="UP000699462"/>
    </source>
</evidence>
<dbReference type="SMART" id="SM00360">
    <property type="entry name" value="RRM"/>
    <property type="match status" value="1"/>
</dbReference>
<dbReference type="GO" id="GO:0008494">
    <property type="term" value="F:translation activator activity"/>
    <property type="evidence" value="ECO:0007669"/>
    <property type="project" value="TreeGrafter"/>
</dbReference>
<evidence type="ECO:0000256" key="1">
    <source>
        <dbReference type="ARBA" id="ARBA00004496"/>
    </source>
</evidence>
<dbReference type="Pfam" id="PF00076">
    <property type="entry name" value="RRM_1"/>
    <property type="match status" value="1"/>
</dbReference>
<evidence type="ECO:0000256" key="5">
    <source>
        <dbReference type="ARBA" id="ARBA00022845"/>
    </source>
</evidence>
<evidence type="ECO:0000256" key="6">
    <source>
        <dbReference type="ARBA" id="ARBA00022871"/>
    </source>
</evidence>
<dbReference type="InterPro" id="IPR000504">
    <property type="entry name" value="RRM_dom"/>
</dbReference>
<accession>A0A8T0DGN0</accession>
<dbReference type="GO" id="GO:0005737">
    <property type="term" value="C:cytoplasm"/>
    <property type="evidence" value="ECO:0007669"/>
    <property type="project" value="UniProtKB-SubCell"/>
</dbReference>
<keyword evidence="2" id="KW-0217">Developmental protein</keyword>
<dbReference type="Proteomes" id="UP000699462">
    <property type="component" value="Unassembled WGS sequence"/>
</dbReference>
<dbReference type="GO" id="GO:0030154">
    <property type="term" value="P:cell differentiation"/>
    <property type="evidence" value="ECO:0007669"/>
    <property type="project" value="UniProtKB-KW"/>
</dbReference>
<keyword evidence="3" id="KW-0963">Cytoplasm</keyword>
<keyword evidence="7 8" id="KW-0694">RNA-binding</keyword>
<evidence type="ECO:0000256" key="4">
    <source>
        <dbReference type="ARBA" id="ARBA00022782"/>
    </source>
</evidence>
<reference evidence="11 12" key="1">
    <citation type="submission" date="2019-07" db="EMBL/GenBank/DDBJ databases">
        <title>Annotation for the trematode Paragonimus westermani.</title>
        <authorList>
            <person name="Choi Y.-J."/>
        </authorList>
    </citation>
    <scope>NUCLEOTIDE SEQUENCE [LARGE SCALE GENOMIC DNA]</scope>
    <source>
        <strain evidence="11">180907_Pwestermani</strain>
    </source>
</reference>
<dbReference type="SUPFAM" id="SSF54928">
    <property type="entry name" value="RNA-binding domain, RBD"/>
    <property type="match status" value="1"/>
</dbReference>
<dbReference type="GO" id="GO:0007283">
    <property type="term" value="P:spermatogenesis"/>
    <property type="evidence" value="ECO:0007669"/>
    <property type="project" value="UniProtKB-KW"/>
</dbReference>
<dbReference type="InterPro" id="IPR034988">
    <property type="entry name" value="DAZ_BOULE_RRM"/>
</dbReference>
<evidence type="ECO:0000259" key="10">
    <source>
        <dbReference type="PROSITE" id="PS50102"/>
    </source>
</evidence>
<keyword evidence="4" id="KW-0221">Differentiation</keyword>
<feature type="compositionally biased region" description="Polar residues" evidence="9">
    <location>
        <begin position="602"/>
        <end position="627"/>
    </location>
</feature>
<evidence type="ECO:0000256" key="2">
    <source>
        <dbReference type="ARBA" id="ARBA00022473"/>
    </source>
</evidence>
<dbReference type="CDD" id="cd12412">
    <property type="entry name" value="RRM_DAZL_BOULE"/>
    <property type="match status" value="1"/>
</dbReference>
<dbReference type="PANTHER" id="PTHR11176:SF57">
    <property type="entry name" value="PROTEIN BOULE"/>
    <property type="match status" value="1"/>
</dbReference>
<dbReference type="InterPro" id="IPR035979">
    <property type="entry name" value="RBD_domain_sf"/>
</dbReference>
<dbReference type="Gene3D" id="3.30.70.330">
    <property type="match status" value="1"/>
</dbReference>
<protein>
    <recommendedName>
        <fullName evidence="10">RRM domain-containing protein</fullName>
    </recommendedName>
</protein>
<sequence>MNSIALTTVHPGSQGISLPKIGTLIPNRIFVGGISSNTTEDELRMFFSVFGNIKDVKVIYDKSNLSKGNYGFVTFEDQETAENIIKNEAETLIFKDRKLNIGYAVRKQHIFPKQDLANTLLVARNTCPLSGGLSLVQLCPHEPPIVAMNQPIVYYPTTLTVAPNLSTNHEACTAAALNNAVNMTGVNSHNVANHLNQSGSGSIPINGILFAHTLPAAPVTQNNLPSASGMCPCPNRLAQPSFACWRHNSTFCDLTGKNEETLNSALNGNQVPNGHSFPVTHGISPCHTVVTTATNAPDFFARKPFPNSTQNHSMECYSSGEMIMRWSDGSSLIPYGVTNELETPSAPHRSPATVHHRLPSLSLTRPDSRNELRPTMPSLAMTCGSNLLRTTVSDEHRHTTTTTNITTTTGIMRPHQQHSTTATTNNSLNYICFNSNHRHTLPCNPERSRVQDSLSSNSCRCKLVMNELSADTPLNVIPSVWGHENKTFTLRGEPTSSPVGTFVNSSCNTRCSLNPAGLIHAQCVPEDNRFTAIKNSQSTGDETGHTTCATVCSADMLIRHVWQSQSQAVGSESNRLREFDSVPLDSSEVLIDSAEDPEQHTFDTINDPGQLTARPSIQSENKTNSSASAYNTQRFAQTANFIAPRPSNWLHDSSERTTDDPKHMYNNTLEMGERFLDNFQNHQHMIHSESKSLNPLTREFSFDVSATTAIPSSSAQTEVDHRLTRMNCSESSQCFFTSNSASKLNKPMVDTGSSGHSVTTTTLSACGDILKSRQL</sequence>
<dbReference type="GO" id="GO:0045948">
    <property type="term" value="P:positive regulation of translational initiation"/>
    <property type="evidence" value="ECO:0007669"/>
    <property type="project" value="TreeGrafter"/>
</dbReference>
<evidence type="ECO:0000256" key="7">
    <source>
        <dbReference type="ARBA" id="ARBA00022884"/>
    </source>
</evidence>
<dbReference type="PANTHER" id="PTHR11176">
    <property type="entry name" value="BOULE-RELATED"/>
    <property type="match status" value="1"/>
</dbReference>
<proteinExistence type="predicted"/>
<dbReference type="GO" id="GO:0003730">
    <property type="term" value="F:mRNA 3'-UTR binding"/>
    <property type="evidence" value="ECO:0007669"/>
    <property type="project" value="TreeGrafter"/>
</dbReference>
<feature type="region of interest" description="Disordered" evidence="9">
    <location>
        <begin position="594"/>
        <end position="627"/>
    </location>
</feature>
<dbReference type="GO" id="GO:0051321">
    <property type="term" value="P:meiotic cell cycle"/>
    <property type="evidence" value="ECO:0007669"/>
    <property type="project" value="UniProtKB-ARBA"/>
</dbReference>
<comment type="subcellular location">
    <subcellularLocation>
        <location evidence="1">Cytoplasm</location>
    </subcellularLocation>
</comment>
<evidence type="ECO:0000256" key="3">
    <source>
        <dbReference type="ARBA" id="ARBA00022490"/>
    </source>
</evidence>
<dbReference type="InterPro" id="IPR012677">
    <property type="entry name" value="Nucleotide-bd_a/b_plait_sf"/>
</dbReference>
<feature type="domain" description="RRM" evidence="10">
    <location>
        <begin position="27"/>
        <end position="106"/>
    </location>
</feature>
<dbReference type="GO" id="GO:0070935">
    <property type="term" value="P:3'-UTR-mediated mRNA stabilization"/>
    <property type="evidence" value="ECO:0007669"/>
    <property type="project" value="TreeGrafter"/>
</dbReference>